<organism evidence="1 2">
    <name type="scientific">Thalictrum thalictroides</name>
    <name type="common">Rue-anemone</name>
    <name type="synonym">Anemone thalictroides</name>
    <dbReference type="NCBI Taxonomy" id="46969"/>
    <lineage>
        <taxon>Eukaryota</taxon>
        <taxon>Viridiplantae</taxon>
        <taxon>Streptophyta</taxon>
        <taxon>Embryophyta</taxon>
        <taxon>Tracheophyta</taxon>
        <taxon>Spermatophyta</taxon>
        <taxon>Magnoliopsida</taxon>
        <taxon>Ranunculales</taxon>
        <taxon>Ranunculaceae</taxon>
        <taxon>Thalictroideae</taxon>
        <taxon>Thalictrum</taxon>
    </lineage>
</organism>
<dbReference type="AlphaFoldDB" id="A0A7J6W622"/>
<dbReference type="PANTHER" id="PTHR33116">
    <property type="entry name" value="REVERSE TRANSCRIPTASE ZINC-BINDING DOMAIN-CONTAINING PROTEIN-RELATED-RELATED"/>
    <property type="match status" value="1"/>
</dbReference>
<proteinExistence type="predicted"/>
<keyword evidence="2" id="KW-1185">Reference proteome</keyword>
<dbReference type="OrthoDB" id="998444at2759"/>
<gene>
    <name evidence="1" type="ORF">FRX31_017930</name>
</gene>
<protein>
    <submittedName>
        <fullName evidence="1">Uncharacterized protein</fullName>
    </submittedName>
</protein>
<reference evidence="1 2" key="1">
    <citation type="submission" date="2020-06" db="EMBL/GenBank/DDBJ databases">
        <title>Transcriptomic and genomic resources for Thalictrum thalictroides and T. hernandezii: Facilitating candidate gene discovery in an emerging model plant lineage.</title>
        <authorList>
            <person name="Arias T."/>
            <person name="Riano-Pachon D.M."/>
            <person name="Di Stilio V.S."/>
        </authorList>
    </citation>
    <scope>NUCLEOTIDE SEQUENCE [LARGE SCALE GENOMIC DNA]</scope>
    <source>
        <strain evidence="2">cv. WT478/WT964</strain>
        <tissue evidence="1">Leaves</tissue>
    </source>
</reference>
<sequence length="81" mass="9578">MSMRQFLWGTSHKYHLLSWERVCLPKPLGGLGIRMIKEVNVSLLGKWLWRLADNEEGLWKAVIKAKYLMEPMEWCSSRRTS</sequence>
<dbReference type="Proteomes" id="UP000554482">
    <property type="component" value="Unassembled WGS sequence"/>
</dbReference>
<name>A0A7J6W622_THATH</name>
<dbReference type="PANTHER" id="PTHR33116:SF78">
    <property type="entry name" value="OS12G0587133 PROTEIN"/>
    <property type="match status" value="1"/>
</dbReference>
<evidence type="ECO:0000313" key="2">
    <source>
        <dbReference type="Proteomes" id="UP000554482"/>
    </source>
</evidence>
<dbReference type="EMBL" id="JABWDY010021280">
    <property type="protein sequence ID" value="KAF5192483.1"/>
    <property type="molecule type" value="Genomic_DNA"/>
</dbReference>
<comment type="caution">
    <text evidence="1">The sequence shown here is derived from an EMBL/GenBank/DDBJ whole genome shotgun (WGS) entry which is preliminary data.</text>
</comment>
<evidence type="ECO:0000313" key="1">
    <source>
        <dbReference type="EMBL" id="KAF5192483.1"/>
    </source>
</evidence>
<accession>A0A7J6W622</accession>